<evidence type="ECO:0000256" key="2">
    <source>
        <dbReference type="ARBA" id="ARBA00022553"/>
    </source>
</evidence>
<dbReference type="GO" id="GO:0009055">
    <property type="term" value="F:electron transfer activity"/>
    <property type="evidence" value="ECO:0007669"/>
    <property type="project" value="InterPro"/>
</dbReference>
<keyword evidence="5" id="KW-0249">Electron transport</keyword>
<accession>A0A1M6QS08</accession>
<protein>
    <submittedName>
        <fullName evidence="7">Electron transport complex protein RnfG</fullName>
    </submittedName>
</protein>
<evidence type="ECO:0000259" key="6">
    <source>
        <dbReference type="SMART" id="SM00900"/>
    </source>
</evidence>
<feature type="domain" description="FMN-binding" evidence="6">
    <location>
        <begin position="81"/>
        <end position="172"/>
    </location>
</feature>
<dbReference type="Proteomes" id="UP000184465">
    <property type="component" value="Unassembled WGS sequence"/>
</dbReference>
<keyword evidence="4" id="KW-0288">FMN</keyword>
<dbReference type="InterPro" id="IPR010209">
    <property type="entry name" value="Ion_transpt_RnfG/RsxG"/>
</dbReference>
<reference evidence="7 8" key="1">
    <citation type="submission" date="2016-11" db="EMBL/GenBank/DDBJ databases">
        <authorList>
            <person name="Jaros S."/>
            <person name="Januszkiewicz K."/>
            <person name="Wedrychowicz H."/>
        </authorList>
    </citation>
    <scope>NUCLEOTIDE SEQUENCE [LARGE SCALE GENOMIC DNA]</scope>
    <source>
        <strain evidence="7 8">DSM 15212</strain>
    </source>
</reference>
<dbReference type="STRING" id="1121301.SAMN02745912_02703"/>
<keyword evidence="3" id="KW-0285">Flavoprotein</keyword>
<name>A0A1M6QS08_PARC5</name>
<keyword evidence="8" id="KW-1185">Reference proteome</keyword>
<evidence type="ECO:0000256" key="5">
    <source>
        <dbReference type="ARBA" id="ARBA00022982"/>
    </source>
</evidence>
<gene>
    <name evidence="7" type="ORF">SAMN02745912_02703</name>
</gene>
<dbReference type="AlphaFoldDB" id="A0A1M6QS08"/>
<evidence type="ECO:0000256" key="4">
    <source>
        <dbReference type="ARBA" id="ARBA00022643"/>
    </source>
</evidence>
<evidence type="ECO:0000256" key="3">
    <source>
        <dbReference type="ARBA" id="ARBA00022630"/>
    </source>
</evidence>
<keyword evidence="1" id="KW-0813">Transport</keyword>
<dbReference type="PROSITE" id="PS51257">
    <property type="entry name" value="PROKAR_LIPOPROTEIN"/>
    <property type="match status" value="1"/>
</dbReference>
<dbReference type="PANTHER" id="PTHR36118:SF1">
    <property type="entry name" value="ION-TRANSLOCATING OXIDOREDUCTASE COMPLEX SUBUNIT G"/>
    <property type="match status" value="1"/>
</dbReference>
<sequence>MYFFICKGGGAIKNIKLVVGLMIVCLLSSCGTKIDKEVQEVIKEDCTVERLKKYENESIYRIYHVTDSENNKIIQLIEQNGFVDKIKMMVVIDCKEDEIEQIKILEHNESHDYGDLLTEEWFLERFKGKTATIPLRVVKMSAKEENQIVAITGATITSEAVAKGANLCMNNYQKIKGE</sequence>
<dbReference type="GO" id="GO:0010181">
    <property type="term" value="F:FMN binding"/>
    <property type="evidence" value="ECO:0007669"/>
    <property type="project" value="InterPro"/>
</dbReference>
<proteinExistence type="predicted"/>
<dbReference type="InterPro" id="IPR007329">
    <property type="entry name" value="FMN-bd"/>
</dbReference>
<evidence type="ECO:0000313" key="8">
    <source>
        <dbReference type="Proteomes" id="UP000184465"/>
    </source>
</evidence>
<evidence type="ECO:0000256" key="1">
    <source>
        <dbReference type="ARBA" id="ARBA00022448"/>
    </source>
</evidence>
<dbReference type="GO" id="GO:0005886">
    <property type="term" value="C:plasma membrane"/>
    <property type="evidence" value="ECO:0007669"/>
    <property type="project" value="InterPro"/>
</dbReference>
<dbReference type="PANTHER" id="PTHR36118">
    <property type="entry name" value="ION-TRANSLOCATING OXIDOREDUCTASE COMPLEX SUBUNIT G"/>
    <property type="match status" value="1"/>
</dbReference>
<dbReference type="GO" id="GO:0022900">
    <property type="term" value="P:electron transport chain"/>
    <property type="evidence" value="ECO:0007669"/>
    <property type="project" value="InterPro"/>
</dbReference>
<dbReference type="Pfam" id="PF04205">
    <property type="entry name" value="FMN_bind"/>
    <property type="match status" value="1"/>
</dbReference>
<keyword evidence="2" id="KW-0597">Phosphoprotein</keyword>
<dbReference type="SMART" id="SM00900">
    <property type="entry name" value="FMN_bind"/>
    <property type="match status" value="1"/>
</dbReference>
<organism evidence="7 8">
    <name type="scientific">Paramaledivibacter caminithermalis (strain DSM 15212 / CIP 107654 / DViRD3)</name>
    <name type="common">Clostridium caminithermale</name>
    <dbReference type="NCBI Taxonomy" id="1121301"/>
    <lineage>
        <taxon>Bacteria</taxon>
        <taxon>Bacillati</taxon>
        <taxon>Bacillota</taxon>
        <taxon>Clostridia</taxon>
        <taxon>Peptostreptococcales</taxon>
        <taxon>Caminicellaceae</taxon>
        <taxon>Paramaledivibacter</taxon>
    </lineage>
</organism>
<dbReference type="EMBL" id="FRAG01000038">
    <property type="protein sequence ID" value="SHK23099.1"/>
    <property type="molecule type" value="Genomic_DNA"/>
</dbReference>
<evidence type="ECO:0000313" key="7">
    <source>
        <dbReference type="EMBL" id="SHK23099.1"/>
    </source>
</evidence>